<reference evidence="2" key="1">
    <citation type="journal article" date="2019" name="Int. J. Syst. Evol. Microbiol.">
        <title>The Global Catalogue of Microorganisms (GCM) 10K type strain sequencing project: providing services to taxonomists for standard genome sequencing and annotation.</title>
        <authorList>
            <consortium name="The Broad Institute Genomics Platform"/>
            <consortium name="The Broad Institute Genome Sequencing Center for Infectious Disease"/>
            <person name="Wu L."/>
            <person name="Ma J."/>
        </authorList>
    </citation>
    <scope>NUCLEOTIDE SEQUENCE [LARGE SCALE GENOMIC DNA]</scope>
    <source>
        <strain evidence="2">JCM 9458</strain>
    </source>
</reference>
<evidence type="ECO:0000313" key="2">
    <source>
        <dbReference type="Proteomes" id="UP001501676"/>
    </source>
</evidence>
<protein>
    <submittedName>
        <fullName evidence="1">Uncharacterized protein</fullName>
    </submittedName>
</protein>
<sequence length="85" mass="9907">MSRVLATHRFRQSTGRRLVQYPVKPELSPNFEMNHEPTWSFEMLLLNETLARSRMQQAVPRRTHLGARRPARVVAAAAARLRDRL</sequence>
<keyword evidence="2" id="KW-1185">Reference proteome</keyword>
<comment type="caution">
    <text evidence="1">The sequence shown here is derived from an EMBL/GenBank/DDBJ whole genome shotgun (WGS) entry which is preliminary data.</text>
</comment>
<accession>A0ABP6T4U0</accession>
<name>A0ABP6T4U0_9ACTN</name>
<proteinExistence type="predicted"/>
<dbReference type="EMBL" id="BAAAYN010000041">
    <property type="protein sequence ID" value="GAA3393133.1"/>
    <property type="molecule type" value="Genomic_DNA"/>
</dbReference>
<organism evidence="1 2">
    <name type="scientific">Cryptosporangium minutisporangium</name>
    <dbReference type="NCBI Taxonomy" id="113569"/>
    <lineage>
        <taxon>Bacteria</taxon>
        <taxon>Bacillati</taxon>
        <taxon>Actinomycetota</taxon>
        <taxon>Actinomycetes</taxon>
        <taxon>Cryptosporangiales</taxon>
        <taxon>Cryptosporangiaceae</taxon>
        <taxon>Cryptosporangium</taxon>
    </lineage>
</organism>
<dbReference type="Proteomes" id="UP001501676">
    <property type="component" value="Unassembled WGS sequence"/>
</dbReference>
<evidence type="ECO:0000313" key="1">
    <source>
        <dbReference type="EMBL" id="GAA3393133.1"/>
    </source>
</evidence>
<gene>
    <name evidence="1" type="ORF">GCM10020369_57460</name>
</gene>